<comment type="caution">
    <text evidence="9">The sequence shown here is derived from an EMBL/GenBank/DDBJ whole genome shotgun (WGS) entry which is preliminary data.</text>
</comment>
<dbReference type="SUPFAM" id="SSF54236">
    <property type="entry name" value="Ubiquitin-like"/>
    <property type="match status" value="1"/>
</dbReference>
<keyword evidence="7" id="KW-0812">Transmembrane</keyword>
<feature type="compositionally biased region" description="Low complexity" evidence="6">
    <location>
        <begin position="448"/>
        <end position="457"/>
    </location>
</feature>
<dbReference type="EMBL" id="JAUEDM010000001">
    <property type="protein sequence ID" value="KAK3330931.1"/>
    <property type="molecule type" value="Genomic_DNA"/>
</dbReference>
<name>A0AAE0MFS1_9PEZI</name>
<dbReference type="Gene3D" id="3.40.30.10">
    <property type="entry name" value="Glutaredoxin"/>
    <property type="match status" value="1"/>
</dbReference>
<dbReference type="PANTHER" id="PTHR46424:SF1">
    <property type="entry name" value="UBX DOMAIN-CONTAINING PROTEIN 4"/>
    <property type="match status" value="1"/>
</dbReference>
<accession>A0AAE0MFS1</accession>
<reference evidence="9" key="2">
    <citation type="submission" date="2023-06" db="EMBL/GenBank/DDBJ databases">
        <authorList>
            <consortium name="Lawrence Berkeley National Laboratory"/>
            <person name="Haridas S."/>
            <person name="Hensen N."/>
            <person name="Bonometti L."/>
            <person name="Westerberg I."/>
            <person name="Brannstrom I.O."/>
            <person name="Guillou S."/>
            <person name="Cros-Aarteil S."/>
            <person name="Calhoun S."/>
            <person name="Kuo A."/>
            <person name="Mondo S."/>
            <person name="Pangilinan J."/>
            <person name="Riley R."/>
            <person name="Labutti K."/>
            <person name="Andreopoulos B."/>
            <person name="Lipzen A."/>
            <person name="Chen C."/>
            <person name="Yanf M."/>
            <person name="Daum C."/>
            <person name="Ng V."/>
            <person name="Clum A."/>
            <person name="Steindorff A."/>
            <person name="Ohm R."/>
            <person name="Martin F."/>
            <person name="Silar P."/>
            <person name="Natvig D."/>
            <person name="Lalanne C."/>
            <person name="Gautier V."/>
            <person name="Ament-Velasquez S.L."/>
            <person name="Kruys A."/>
            <person name="Hutchinson M.I."/>
            <person name="Powell A.J."/>
            <person name="Barry K."/>
            <person name="Miller A.N."/>
            <person name="Grigoriev I.V."/>
            <person name="Debuchy R."/>
            <person name="Gladieux P."/>
            <person name="Thoren M.H."/>
            <person name="Johannesson H."/>
        </authorList>
    </citation>
    <scope>NUCLEOTIDE SEQUENCE</scope>
    <source>
        <strain evidence="9">CBS 118394</strain>
    </source>
</reference>
<dbReference type="AlphaFoldDB" id="A0AAE0MFS1"/>
<feature type="transmembrane region" description="Helical" evidence="7">
    <location>
        <begin position="406"/>
        <end position="431"/>
    </location>
</feature>
<reference evidence="9" key="1">
    <citation type="journal article" date="2023" name="Mol. Phylogenet. Evol.">
        <title>Genome-scale phylogeny and comparative genomics of the fungal order Sordariales.</title>
        <authorList>
            <person name="Hensen N."/>
            <person name="Bonometti L."/>
            <person name="Westerberg I."/>
            <person name="Brannstrom I.O."/>
            <person name="Guillou S."/>
            <person name="Cros-Aarteil S."/>
            <person name="Calhoun S."/>
            <person name="Haridas S."/>
            <person name="Kuo A."/>
            <person name="Mondo S."/>
            <person name="Pangilinan J."/>
            <person name="Riley R."/>
            <person name="LaButti K."/>
            <person name="Andreopoulos B."/>
            <person name="Lipzen A."/>
            <person name="Chen C."/>
            <person name="Yan M."/>
            <person name="Daum C."/>
            <person name="Ng V."/>
            <person name="Clum A."/>
            <person name="Steindorff A."/>
            <person name="Ohm R.A."/>
            <person name="Martin F."/>
            <person name="Silar P."/>
            <person name="Natvig D.O."/>
            <person name="Lalanne C."/>
            <person name="Gautier V."/>
            <person name="Ament-Velasquez S.L."/>
            <person name="Kruys A."/>
            <person name="Hutchinson M.I."/>
            <person name="Powell A.J."/>
            <person name="Barry K."/>
            <person name="Miller A.N."/>
            <person name="Grigoriev I.V."/>
            <person name="Debuchy R."/>
            <person name="Gladieux P."/>
            <person name="Hiltunen Thoren M."/>
            <person name="Johannesson H."/>
        </authorList>
    </citation>
    <scope>NUCLEOTIDE SEQUENCE</scope>
    <source>
        <strain evidence="9">CBS 118394</strain>
    </source>
</reference>
<dbReference type="GO" id="GO:0005789">
    <property type="term" value="C:endoplasmic reticulum membrane"/>
    <property type="evidence" value="ECO:0007669"/>
    <property type="project" value="UniProtKB-SubCell"/>
</dbReference>
<evidence type="ECO:0000256" key="7">
    <source>
        <dbReference type="SAM" id="Phobius"/>
    </source>
</evidence>
<organism evidence="9 10">
    <name type="scientific">Apodospora peruviana</name>
    <dbReference type="NCBI Taxonomy" id="516989"/>
    <lineage>
        <taxon>Eukaryota</taxon>
        <taxon>Fungi</taxon>
        <taxon>Dikarya</taxon>
        <taxon>Ascomycota</taxon>
        <taxon>Pezizomycotina</taxon>
        <taxon>Sordariomycetes</taxon>
        <taxon>Sordariomycetidae</taxon>
        <taxon>Sordariales</taxon>
        <taxon>Lasiosphaeriaceae</taxon>
        <taxon>Apodospora</taxon>
    </lineage>
</organism>
<evidence type="ECO:0000256" key="1">
    <source>
        <dbReference type="ARBA" id="ARBA00004406"/>
    </source>
</evidence>
<dbReference type="InterPro" id="IPR029071">
    <property type="entry name" value="Ubiquitin-like_domsf"/>
</dbReference>
<comment type="subcellular location">
    <subcellularLocation>
        <location evidence="1">Endoplasmic reticulum membrane</location>
        <topology evidence="1">Peripheral membrane protein</topology>
    </subcellularLocation>
</comment>
<dbReference type="PANTHER" id="PTHR46424">
    <property type="entry name" value="UBX DOMAIN-CONTAINING PROTEIN 4"/>
    <property type="match status" value="1"/>
</dbReference>
<feature type="domain" description="UBX" evidence="8">
    <location>
        <begin position="272"/>
        <end position="354"/>
    </location>
</feature>
<evidence type="ECO:0000256" key="3">
    <source>
        <dbReference type="ARBA" id="ARBA00038812"/>
    </source>
</evidence>
<dbReference type="SUPFAM" id="SSF52833">
    <property type="entry name" value="Thioredoxin-like"/>
    <property type="match status" value="1"/>
</dbReference>
<feature type="compositionally biased region" description="Basic and acidic residues" evidence="6">
    <location>
        <begin position="159"/>
        <end position="175"/>
    </location>
</feature>
<evidence type="ECO:0000259" key="8">
    <source>
        <dbReference type="PROSITE" id="PS50033"/>
    </source>
</evidence>
<dbReference type="Proteomes" id="UP001283341">
    <property type="component" value="Unassembled WGS sequence"/>
</dbReference>
<dbReference type="SMART" id="SM00166">
    <property type="entry name" value="UBX"/>
    <property type="match status" value="1"/>
</dbReference>
<protein>
    <recommendedName>
        <fullName evidence="4">UBX domain-containing protein 2</fullName>
    </recommendedName>
</protein>
<evidence type="ECO:0000256" key="2">
    <source>
        <dbReference type="ARBA" id="ARBA00023230"/>
    </source>
</evidence>
<dbReference type="GO" id="GO:0036503">
    <property type="term" value="P:ERAD pathway"/>
    <property type="evidence" value="ECO:0007669"/>
    <property type="project" value="TreeGrafter"/>
</dbReference>
<keyword evidence="7" id="KW-1133">Transmembrane helix</keyword>
<keyword evidence="10" id="KW-1185">Reference proteome</keyword>
<dbReference type="InterPro" id="IPR001012">
    <property type="entry name" value="UBX_dom"/>
</dbReference>
<dbReference type="CDD" id="cd01767">
    <property type="entry name" value="UBX"/>
    <property type="match status" value="1"/>
</dbReference>
<dbReference type="Pfam" id="PF23187">
    <property type="entry name" value="UBX7_N"/>
    <property type="match status" value="1"/>
</dbReference>
<evidence type="ECO:0000256" key="6">
    <source>
        <dbReference type="SAM" id="MobiDB-lite"/>
    </source>
</evidence>
<feature type="compositionally biased region" description="Low complexity" evidence="6">
    <location>
        <begin position="119"/>
        <end position="147"/>
    </location>
</feature>
<comment type="function">
    <text evidence="5">Involved in endoplasmic reticulum-associated protein degradation (ERAD). Acts as a platform to recruit both UBQLN1 and VCP to the ER during ERAD.</text>
</comment>
<evidence type="ECO:0000256" key="5">
    <source>
        <dbReference type="ARBA" id="ARBA00046062"/>
    </source>
</evidence>
<dbReference type="PROSITE" id="PS50033">
    <property type="entry name" value="UBX"/>
    <property type="match status" value="1"/>
</dbReference>
<sequence>MFFQGTLQEGIATAVQQSKSVVCFVTDGEAESQQWEDEFLTDSDVEQLLQTGAVSLRLAAGSQEEGHLTQFYPVPKKPTVVVIKNGELREYIAAGVSKDDFVRRIQAVLQPAPAPVPAATPLASQPQPSLGGPSTGSSSGQTTPPSSNESQIQSMLAERAARLEAQKKRDEEEAKRRRAKKAKAQADVGTANPASKGPQSKHADELKKRQKEAREERQRILKAIEDDKAARRARQAEAEAERRAAAAAAEKANGDATTPFAPASQLLPSTGRLHEGCAIQVRLFDGSTIRSRFSSVTDTIKEVRQWVDDTRHDGDTPYTFKILLTPLPSKAIDKTEEDQTLQSLGLAPSSTLILVPLVAGKKYYSPRVFSSAASSSSAARSGVEAGSNDEADDDAQGEGGNIFTRFIVYVLAIITGIFSVILSFFSTIFSVRGPPEPLAPSSRGEQVSSSSSSATATGRDRGAAANLIKGFSNRQEDEQQKQKNDDKQQFYNGNSTNFEPRRGDDE</sequence>
<comment type="subunit">
    <text evidence="3">Directly interacts with VCP. Interacts with UBQLN1. Forms a complex with VCP and UBQLN1.</text>
</comment>
<evidence type="ECO:0000256" key="4">
    <source>
        <dbReference type="ARBA" id="ARBA00041575"/>
    </source>
</evidence>
<feature type="region of interest" description="Disordered" evidence="6">
    <location>
        <begin position="116"/>
        <end position="268"/>
    </location>
</feature>
<dbReference type="InterPro" id="IPR036249">
    <property type="entry name" value="Thioredoxin-like_sf"/>
</dbReference>
<gene>
    <name evidence="9" type="ORF">B0H66DRAFT_81672</name>
</gene>
<dbReference type="GO" id="GO:0006986">
    <property type="term" value="P:response to unfolded protein"/>
    <property type="evidence" value="ECO:0007669"/>
    <property type="project" value="UniProtKB-KW"/>
</dbReference>
<feature type="region of interest" description="Disordered" evidence="6">
    <location>
        <begin position="436"/>
        <end position="506"/>
    </location>
</feature>
<keyword evidence="7" id="KW-0472">Membrane</keyword>
<evidence type="ECO:0000313" key="9">
    <source>
        <dbReference type="EMBL" id="KAK3330931.1"/>
    </source>
</evidence>
<feature type="compositionally biased region" description="Basic and acidic residues" evidence="6">
    <location>
        <begin position="201"/>
        <end position="244"/>
    </location>
</feature>
<dbReference type="Gene3D" id="3.10.20.90">
    <property type="entry name" value="Phosphatidylinositol 3-kinase Catalytic Subunit, Chain A, domain 1"/>
    <property type="match status" value="1"/>
</dbReference>
<feature type="compositionally biased region" description="Basic and acidic residues" evidence="6">
    <location>
        <begin position="474"/>
        <end position="488"/>
    </location>
</feature>
<evidence type="ECO:0000313" key="10">
    <source>
        <dbReference type="Proteomes" id="UP001283341"/>
    </source>
</evidence>
<dbReference type="Pfam" id="PF00789">
    <property type="entry name" value="UBX"/>
    <property type="match status" value="1"/>
</dbReference>
<keyword evidence="2" id="KW-0834">Unfolded protein response</keyword>
<proteinExistence type="predicted"/>